<keyword evidence="1" id="KW-0472">Membrane</keyword>
<evidence type="ECO:0000313" key="3">
    <source>
        <dbReference type="Proteomes" id="UP000822688"/>
    </source>
</evidence>
<protein>
    <submittedName>
        <fullName evidence="2">Uncharacterized protein</fullName>
    </submittedName>
</protein>
<sequence>MLDPFSLQQMDCSGISWIEYVCKYFLGFNLMFCVNTARIWIARVLIVVFECGMALIFVLSFMSGFSELCLISCDRSRSLQRDKYSSMQYSLGCCVESWILINAFRRLRALHLLFLKRDEICVSYMMQLVP</sequence>
<feature type="transmembrane region" description="Helical" evidence="1">
    <location>
        <begin position="21"/>
        <end position="41"/>
    </location>
</feature>
<evidence type="ECO:0000256" key="1">
    <source>
        <dbReference type="SAM" id="Phobius"/>
    </source>
</evidence>
<organism evidence="2 3">
    <name type="scientific">Ceratodon purpureus</name>
    <name type="common">Fire moss</name>
    <name type="synonym">Dicranum purpureum</name>
    <dbReference type="NCBI Taxonomy" id="3225"/>
    <lineage>
        <taxon>Eukaryota</taxon>
        <taxon>Viridiplantae</taxon>
        <taxon>Streptophyta</taxon>
        <taxon>Embryophyta</taxon>
        <taxon>Bryophyta</taxon>
        <taxon>Bryophytina</taxon>
        <taxon>Bryopsida</taxon>
        <taxon>Dicranidae</taxon>
        <taxon>Pseudoditrichales</taxon>
        <taxon>Ditrichaceae</taxon>
        <taxon>Ceratodon</taxon>
    </lineage>
</organism>
<keyword evidence="1" id="KW-1133">Transmembrane helix</keyword>
<dbReference type="AlphaFoldDB" id="A0A8T0HR83"/>
<dbReference type="Proteomes" id="UP000822688">
    <property type="component" value="Chromosome V"/>
</dbReference>
<proteinExistence type="predicted"/>
<keyword evidence="1" id="KW-0812">Transmembrane</keyword>
<name>A0A8T0HR83_CERPU</name>
<evidence type="ECO:0000313" key="2">
    <source>
        <dbReference type="EMBL" id="KAG0573307.1"/>
    </source>
</evidence>
<gene>
    <name evidence="2" type="ORF">KC19_VG167300</name>
</gene>
<reference evidence="2" key="1">
    <citation type="submission" date="2020-06" db="EMBL/GenBank/DDBJ databases">
        <title>WGS assembly of Ceratodon purpureus strain R40.</title>
        <authorList>
            <person name="Carey S.B."/>
            <person name="Jenkins J."/>
            <person name="Shu S."/>
            <person name="Lovell J.T."/>
            <person name="Sreedasyam A."/>
            <person name="Maumus F."/>
            <person name="Tiley G.P."/>
            <person name="Fernandez-Pozo N."/>
            <person name="Barry K."/>
            <person name="Chen C."/>
            <person name="Wang M."/>
            <person name="Lipzen A."/>
            <person name="Daum C."/>
            <person name="Saski C.A."/>
            <person name="Payton A.C."/>
            <person name="Mcbreen J.C."/>
            <person name="Conrad R.E."/>
            <person name="Kollar L.M."/>
            <person name="Olsson S."/>
            <person name="Huttunen S."/>
            <person name="Landis J.B."/>
            <person name="Wickett N.J."/>
            <person name="Johnson M.G."/>
            <person name="Rensing S.A."/>
            <person name="Grimwood J."/>
            <person name="Schmutz J."/>
            <person name="Mcdaniel S.F."/>
        </authorList>
    </citation>
    <scope>NUCLEOTIDE SEQUENCE</scope>
    <source>
        <strain evidence="2">R40</strain>
    </source>
</reference>
<feature type="transmembrane region" description="Helical" evidence="1">
    <location>
        <begin position="47"/>
        <end position="71"/>
    </location>
</feature>
<comment type="caution">
    <text evidence="2">The sequence shown here is derived from an EMBL/GenBank/DDBJ whole genome shotgun (WGS) entry which is preliminary data.</text>
</comment>
<dbReference type="EMBL" id="CM026426">
    <property type="protein sequence ID" value="KAG0573307.1"/>
    <property type="molecule type" value="Genomic_DNA"/>
</dbReference>
<keyword evidence="3" id="KW-1185">Reference proteome</keyword>
<accession>A0A8T0HR83</accession>